<feature type="region of interest" description="Disordered" evidence="2">
    <location>
        <begin position="1"/>
        <end position="20"/>
    </location>
</feature>
<dbReference type="EMBL" id="BT067534">
    <property type="protein sequence ID" value="ACN34431.1"/>
    <property type="molecule type" value="mRNA"/>
</dbReference>
<accession>C0PGW5</accession>
<dbReference type="GO" id="GO:0080044">
    <property type="term" value="F:quercetin 7-O-glucosyltransferase activity"/>
    <property type="evidence" value="ECO:0000318"/>
    <property type="project" value="GO_Central"/>
</dbReference>
<dbReference type="PANTHER" id="PTHR11926">
    <property type="entry name" value="GLUCOSYL/GLUCURONOSYL TRANSFERASES"/>
    <property type="match status" value="1"/>
</dbReference>
<dbReference type="Gene3D" id="3.40.50.2000">
    <property type="entry name" value="Glycogen Phosphorylase B"/>
    <property type="match status" value="2"/>
</dbReference>
<evidence type="ECO:0000313" key="6">
    <source>
        <dbReference type="Proteomes" id="UP000007305"/>
    </source>
</evidence>
<dbReference type="ExpressionAtlas" id="C0PGW5">
    <property type="expression patterns" value="baseline and differential"/>
</dbReference>
<evidence type="ECO:0000313" key="4">
    <source>
        <dbReference type="EMBL" id="AQK85056.1"/>
    </source>
</evidence>
<dbReference type="PANTHER" id="PTHR11926:SF732">
    <property type="entry name" value="UDP-GLYCOSYLTRANSFERASE 79"/>
    <property type="match status" value="1"/>
</dbReference>
<reference evidence="5" key="5">
    <citation type="submission" date="2021-05" db="UniProtKB">
        <authorList>
            <consortium name="EnsemblPlants"/>
        </authorList>
    </citation>
    <scope>IDENTIFICATION</scope>
    <source>
        <strain evidence="5">cv. B73</strain>
    </source>
</reference>
<sequence length="196" mass="21920">MRRRRRLRGGVGRTAGTAGGERGRAVCTRAVGCRARPDDVPSFAAKPDWCPVFLRASLRQFEGLEDAADVLVNSFHEIEPKEADYMALTWHAKTIGPTLPSFYLDDDCLPLNKTYGFNLFNSSESCLAWLDKQLPCSVVLVSYGTVSDYDEAQLEELGNGLYNSGKPFIWVVRSNEEHKLSNELRDKCKERGLIVS</sequence>
<dbReference type="GO" id="GO:0005737">
    <property type="term" value="C:cytoplasm"/>
    <property type="evidence" value="ECO:0000318"/>
    <property type="project" value="GO_Central"/>
</dbReference>
<reference evidence="5" key="4">
    <citation type="submission" date="2019-07" db="EMBL/GenBank/DDBJ databases">
        <authorList>
            <person name="Seetharam A."/>
            <person name="Woodhouse M."/>
            <person name="Cannon E."/>
        </authorList>
    </citation>
    <scope>NUCLEOTIDE SEQUENCE [LARGE SCALE GENOMIC DNA]</scope>
    <source>
        <strain evidence="5">cv. B73</strain>
    </source>
</reference>
<dbReference type="Gramene" id="Zm00001eb285180_T001">
    <property type="protein sequence ID" value="Zm00001eb285180_P001"/>
    <property type="gene ID" value="Zm00001eb285180"/>
</dbReference>
<evidence type="ECO:0000313" key="3">
    <source>
        <dbReference type="EMBL" id="ACN34431.1"/>
    </source>
</evidence>
<dbReference type="SUPFAM" id="SSF53756">
    <property type="entry name" value="UDP-Glycosyltransferase/glycogen phosphorylase"/>
    <property type="match status" value="1"/>
</dbReference>
<reference evidence="4" key="3">
    <citation type="submission" date="2015-12" db="EMBL/GenBank/DDBJ databases">
        <title>Update maize B73 reference genome by single molecule sequencing technologies.</title>
        <authorList>
            <consortium name="Maize Genome Sequencing Project"/>
            <person name="Ware D."/>
        </authorList>
    </citation>
    <scope>NUCLEOTIDE SEQUENCE</scope>
    <source>
        <tissue evidence="4">Seedling</tissue>
    </source>
</reference>
<evidence type="ECO:0000256" key="1">
    <source>
        <dbReference type="ARBA" id="ARBA00009995"/>
    </source>
</evidence>
<reference evidence="3" key="1">
    <citation type="journal article" date="2009" name="PLoS Genet.">
        <title>Sequencing, mapping, and analysis of 27,455 maize full-length cDNAs.</title>
        <authorList>
            <person name="Soderlund C."/>
            <person name="Descour A."/>
            <person name="Kudrna D."/>
            <person name="Bomhoff M."/>
            <person name="Boyd L."/>
            <person name="Currie J."/>
            <person name="Angelova A."/>
            <person name="Collura K."/>
            <person name="Wissotski M."/>
            <person name="Ashley E."/>
            <person name="Morrow D."/>
            <person name="Fernandes J."/>
            <person name="Walbot V."/>
            <person name="Yu Y."/>
        </authorList>
    </citation>
    <scope>NUCLEOTIDE SEQUENCE</scope>
    <source>
        <strain evidence="3">B73</strain>
    </source>
</reference>
<dbReference type="EnsemblPlants" id="Zm00001eb285180_T001">
    <property type="protein sequence ID" value="Zm00001eb285180_P001"/>
    <property type="gene ID" value="Zm00001eb285180"/>
</dbReference>
<protein>
    <submittedName>
        <fullName evidence="3 5">Uncharacterized protein</fullName>
    </submittedName>
</protein>
<organism evidence="3">
    <name type="scientific">Zea mays</name>
    <name type="common">Maize</name>
    <dbReference type="NCBI Taxonomy" id="4577"/>
    <lineage>
        <taxon>Eukaryota</taxon>
        <taxon>Viridiplantae</taxon>
        <taxon>Streptophyta</taxon>
        <taxon>Embryophyta</taxon>
        <taxon>Tracheophyta</taxon>
        <taxon>Spermatophyta</taxon>
        <taxon>Magnoliopsida</taxon>
        <taxon>Liliopsida</taxon>
        <taxon>Poales</taxon>
        <taxon>Poaceae</taxon>
        <taxon>PACMAD clade</taxon>
        <taxon>Panicoideae</taxon>
        <taxon>Andropogonodae</taxon>
        <taxon>Andropogoneae</taxon>
        <taxon>Tripsacinae</taxon>
        <taxon>Zea</taxon>
    </lineage>
</organism>
<name>C0PGW5_MAIZE</name>
<keyword evidence="6" id="KW-1185">Reference proteome</keyword>
<dbReference type="GO" id="GO:0098754">
    <property type="term" value="P:detoxification"/>
    <property type="evidence" value="ECO:0000318"/>
    <property type="project" value="GO_Central"/>
</dbReference>
<feature type="compositionally biased region" description="Gly residues" evidence="2">
    <location>
        <begin position="9"/>
        <end position="20"/>
    </location>
</feature>
<reference evidence="6" key="2">
    <citation type="journal article" date="2009" name="Science">
        <title>The B73 maize genome: complexity, diversity, and dynamics.</title>
        <authorList>
            <person name="Schnable P.S."/>
            <person name="Ware D."/>
            <person name="Fulton R.S."/>
            <person name="Stein J.C."/>
            <person name="Wei F."/>
            <person name="Pasternak S."/>
            <person name="Liang C."/>
            <person name="Zhang J."/>
            <person name="Fulton L."/>
            <person name="Graves T.A."/>
            <person name="Minx P."/>
            <person name="Reily A.D."/>
            <person name="Courtney L."/>
            <person name="Kruchowski S.S."/>
            <person name="Tomlinson C."/>
            <person name="Strong C."/>
            <person name="Delehaunty K."/>
            <person name="Fronick C."/>
            <person name="Courtney B."/>
            <person name="Rock S.M."/>
            <person name="Belter E."/>
            <person name="Du F."/>
            <person name="Kim K."/>
            <person name="Abbott R.M."/>
            <person name="Cotton M."/>
            <person name="Levy A."/>
            <person name="Marchetto P."/>
            <person name="Ochoa K."/>
            <person name="Jackson S.M."/>
            <person name="Gillam B."/>
            <person name="Chen W."/>
            <person name="Yan L."/>
            <person name="Higginbotham J."/>
            <person name="Cardenas M."/>
            <person name="Waligorski J."/>
            <person name="Applebaum E."/>
            <person name="Phelps L."/>
            <person name="Falcone J."/>
            <person name="Kanchi K."/>
            <person name="Thane T."/>
            <person name="Scimone A."/>
            <person name="Thane N."/>
            <person name="Henke J."/>
            <person name="Wang T."/>
            <person name="Ruppert J."/>
            <person name="Shah N."/>
            <person name="Rotter K."/>
            <person name="Hodges J."/>
            <person name="Ingenthron E."/>
            <person name="Cordes M."/>
            <person name="Kohlberg S."/>
            <person name="Sgro J."/>
            <person name="Delgado B."/>
            <person name="Mead K."/>
            <person name="Chinwalla A."/>
            <person name="Leonard S."/>
            <person name="Crouse K."/>
            <person name="Collura K."/>
            <person name="Kudrna D."/>
            <person name="Currie J."/>
            <person name="He R."/>
            <person name="Angelova A."/>
            <person name="Rajasekar S."/>
            <person name="Mueller T."/>
            <person name="Lomeli R."/>
            <person name="Scara G."/>
            <person name="Ko A."/>
            <person name="Delaney K."/>
            <person name="Wissotski M."/>
            <person name="Lopez G."/>
            <person name="Campos D."/>
            <person name="Braidotti M."/>
            <person name="Ashley E."/>
            <person name="Golser W."/>
            <person name="Kim H."/>
            <person name="Lee S."/>
            <person name="Lin J."/>
            <person name="Dujmic Z."/>
            <person name="Kim W."/>
            <person name="Talag J."/>
            <person name="Zuccolo A."/>
            <person name="Fan C."/>
            <person name="Sebastian A."/>
            <person name="Kramer M."/>
            <person name="Spiegel L."/>
            <person name="Nascimento L."/>
            <person name="Zutavern T."/>
            <person name="Miller B."/>
            <person name="Ambroise C."/>
            <person name="Muller S."/>
            <person name="Spooner W."/>
            <person name="Narechania A."/>
            <person name="Ren L."/>
            <person name="Wei S."/>
            <person name="Kumari S."/>
            <person name="Faga B."/>
            <person name="Levy M.J."/>
            <person name="McMahan L."/>
            <person name="Van Buren P."/>
            <person name="Vaughn M.W."/>
            <person name="Ying K."/>
            <person name="Yeh C.-T."/>
            <person name="Emrich S.J."/>
            <person name="Jia Y."/>
            <person name="Kalyanaraman A."/>
            <person name="Hsia A.-P."/>
            <person name="Barbazuk W.B."/>
            <person name="Baucom R.S."/>
            <person name="Brutnell T.P."/>
            <person name="Carpita N.C."/>
            <person name="Chaparro C."/>
            <person name="Chia J.-M."/>
            <person name="Deragon J.-M."/>
            <person name="Estill J.C."/>
            <person name="Fu Y."/>
            <person name="Jeddeloh J.A."/>
            <person name="Han Y."/>
            <person name="Lee H."/>
            <person name="Li P."/>
            <person name="Lisch D.R."/>
            <person name="Liu S."/>
            <person name="Liu Z."/>
            <person name="Nagel D.H."/>
            <person name="McCann M.C."/>
            <person name="SanMiguel P."/>
            <person name="Myers A.M."/>
            <person name="Nettleton D."/>
            <person name="Nguyen J."/>
            <person name="Penning B.W."/>
            <person name="Ponnala L."/>
            <person name="Schneider K.L."/>
            <person name="Schwartz D.C."/>
            <person name="Sharma A."/>
            <person name="Soderlund C."/>
            <person name="Springer N.M."/>
            <person name="Sun Q."/>
            <person name="Wang H."/>
            <person name="Waterman M."/>
            <person name="Westerman R."/>
            <person name="Wolfgruber T.K."/>
            <person name="Yang L."/>
            <person name="Yu Y."/>
            <person name="Zhang L."/>
            <person name="Zhou S."/>
            <person name="Zhu Q."/>
            <person name="Bennetzen J.L."/>
            <person name="Dawe R.K."/>
            <person name="Jiang J."/>
            <person name="Jiang N."/>
            <person name="Presting G.G."/>
            <person name="Wessler S.R."/>
            <person name="Aluru S."/>
            <person name="Martienssen R.A."/>
            <person name="Clifton S.W."/>
            <person name="McCombie W.R."/>
            <person name="Wing R.A."/>
            <person name="Wilson R.K."/>
        </authorList>
    </citation>
    <scope>NUCLEOTIDE SEQUENCE [LARGE SCALE GENOMIC DNA]</scope>
    <source>
        <strain evidence="6">cv. B73</strain>
    </source>
</reference>
<dbReference type="Proteomes" id="UP000007305">
    <property type="component" value="Chromosome 6"/>
</dbReference>
<dbReference type="EMBL" id="CM000782">
    <property type="protein sequence ID" value="AQK85056.1"/>
    <property type="molecule type" value="Genomic_DNA"/>
</dbReference>
<dbReference type="AlphaFoldDB" id="C0PGW5"/>
<dbReference type="EMBL" id="CM000782">
    <property type="protein sequence ID" value="AQK85059.1"/>
    <property type="molecule type" value="Genomic_DNA"/>
</dbReference>
<dbReference type="OMA" id="GMAFNWP"/>
<dbReference type="GO" id="GO:0080043">
    <property type="term" value="F:quercetin 3-O-glucosyltransferase activity"/>
    <property type="evidence" value="ECO:0000318"/>
    <property type="project" value="GO_Central"/>
</dbReference>
<evidence type="ECO:0000256" key="2">
    <source>
        <dbReference type="SAM" id="MobiDB-lite"/>
    </source>
</evidence>
<evidence type="ECO:0000313" key="5">
    <source>
        <dbReference type="EnsemblPlants" id="Zm00001eb285180_P001"/>
    </source>
</evidence>
<dbReference type="EMBL" id="CM000782">
    <property type="protein sequence ID" value="AQK85062.1"/>
    <property type="molecule type" value="Genomic_DNA"/>
</dbReference>
<proteinExistence type="evidence at transcript level"/>
<comment type="similarity">
    <text evidence="1">Belongs to the UDP-glycosyltransferase family.</text>
</comment>
<dbReference type="HOGENOM" id="CLU_1392056_0_0_1"/>
<gene>
    <name evidence="4" type="ORF">ZEAMMB73_Zm00001d037870</name>
</gene>
<dbReference type="CAZy" id="GT1">
    <property type="family name" value="Glycosyltransferase Family 1"/>
</dbReference>